<dbReference type="EMBL" id="KZ679132">
    <property type="protein sequence ID" value="PTB76119.1"/>
    <property type="molecule type" value="Genomic_DNA"/>
</dbReference>
<evidence type="ECO:0000256" key="1">
    <source>
        <dbReference type="SAM" id="MobiDB-lite"/>
    </source>
</evidence>
<feature type="compositionally biased region" description="Low complexity" evidence="1">
    <location>
        <begin position="95"/>
        <end position="107"/>
    </location>
</feature>
<feature type="compositionally biased region" description="Pro residues" evidence="1">
    <location>
        <begin position="365"/>
        <end position="376"/>
    </location>
</feature>
<dbReference type="OrthoDB" id="4507572at2759"/>
<organism evidence="2 3">
    <name type="scientific">Trichoderma longibrachiatum ATCC 18648</name>
    <dbReference type="NCBI Taxonomy" id="983965"/>
    <lineage>
        <taxon>Eukaryota</taxon>
        <taxon>Fungi</taxon>
        <taxon>Dikarya</taxon>
        <taxon>Ascomycota</taxon>
        <taxon>Pezizomycotina</taxon>
        <taxon>Sordariomycetes</taxon>
        <taxon>Hypocreomycetidae</taxon>
        <taxon>Hypocreales</taxon>
        <taxon>Hypocreaceae</taxon>
        <taxon>Trichoderma</taxon>
    </lineage>
</organism>
<dbReference type="AlphaFoldDB" id="A0A2T4C3G9"/>
<evidence type="ECO:0000313" key="3">
    <source>
        <dbReference type="Proteomes" id="UP000240760"/>
    </source>
</evidence>
<name>A0A2T4C3G9_TRILO</name>
<feature type="compositionally biased region" description="Polar residues" evidence="1">
    <location>
        <begin position="299"/>
        <end position="310"/>
    </location>
</feature>
<feature type="compositionally biased region" description="Pro residues" evidence="1">
    <location>
        <begin position="259"/>
        <end position="278"/>
    </location>
</feature>
<accession>A0A2T4C3G9</accession>
<reference evidence="2 3" key="1">
    <citation type="submission" date="2016-07" db="EMBL/GenBank/DDBJ databases">
        <title>Multiple horizontal gene transfer events from other fungi enriched the ability of initially mycotrophic Trichoderma (Ascomycota) to feed on dead plant biomass.</title>
        <authorList>
            <consortium name="DOE Joint Genome Institute"/>
            <person name="Aerts A."/>
            <person name="Atanasova L."/>
            <person name="Chenthamara K."/>
            <person name="Zhang J."/>
            <person name="Grujic M."/>
            <person name="Henrissat B."/>
            <person name="Kuo A."/>
            <person name="Salamov A."/>
            <person name="Lipzen A."/>
            <person name="Labutti K."/>
            <person name="Barry K."/>
            <person name="Miao Y."/>
            <person name="Rahimi M.J."/>
            <person name="Shen Q."/>
            <person name="Grigoriev I.V."/>
            <person name="Kubicek C.P."/>
            <person name="Druzhinina I.S."/>
        </authorList>
    </citation>
    <scope>NUCLEOTIDE SEQUENCE [LARGE SCALE GENOMIC DNA]</scope>
    <source>
        <strain evidence="2 3">ATCC 18648</strain>
    </source>
</reference>
<feature type="compositionally biased region" description="Polar residues" evidence="1">
    <location>
        <begin position="228"/>
        <end position="243"/>
    </location>
</feature>
<dbReference type="Proteomes" id="UP000240760">
    <property type="component" value="Unassembled WGS sequence"/>
</dbReference>
<dbReference type="PANTHER" id="PTHR42023:SF1">
    <property type="entry name" value="BHLH DOMAIN-CONTAINING PROTEIN"/>
    <property type="match status" value="1"/>
</dbReference>
<protein>
    <submittedName>
        <fullName evidence="2">Uncharacterized protein</fullName>
    </submittedName>
</protein>
<dbReference type="PANTHER" id="PTHR42023">
    <property type="entry name" value="BHLH DOMAIN-CONTAINING PROTEIN"/>
    <property type="match status" value="1"/>
</dbReference>
<feature type="compositionally biased region" description="Basic and acidic residues" evidence="1">
    <location>
        <begin position="80"/>
        <end position="93"/>
    </location>
</feature>
<proteinExistence type="predicted"/>
<keyword evidence="3" id="KW-1185">Reference proteome</keyword>
<evidence type="ECO:0000313" key="2">
    <source>
        <dbReference type="EMBL" id="PTB76119.1"/>
    </source>
</evidence>
<feature type="compositionally biased region" description="Polar residues" evidence="1">
    <location>
        <begin position="201"/>
        <end position="217"/>
    </location>
</feature>
<sequence>MSNRPVQVQYRPFQPAVDMYGTSFENPRSVKDIPIPLFENPRSIKDVPIPQNPLPRSNKMRLQMTSESSVAQRFRFLAKGKPESPEPFAERPRSRAASRAGSSRPGSTKISGIGNNGLRNISAPIPQSQPAFLMDSPPRQQILTDRDLLPSTQARRPMDATRPAAQMPSYDTYLYTVDASNGANAPAASPPNDQDYPTPPSMHSAQPQSPVDSNWTPTGPKIIKRKPAQNQPSAPTNRASSIPASLFPRLMTASAPAAAAPPPQPQPQSRPQPHPQPHPEQSYADEASMKPAPLFAHTIRNTWNTETTWQAVAEQTPANTPPDAPFLSRPNPDTAPGADPNHTAATVGHGVRTSSLHEAHDQMPRMPPPSEAPPSKPANTETSSKTDLPKHKPALSTTKPLPPAPPELASSSSDDRIAQLNATLASLAHRKVNINKSIQQMTELMPRDNLLASAEVLRKREIEKQKVEGLKKELAEIQLEEYDLGLKLHRAYKRLNRGADYEPTTLWVRRVNT</sequence>
<feature type="region of interest" description="Disordered" evidence="1">
    <location>
        <begin position="40"/>
        <end position="413"/>
    </location>
</feature>
<gene>
    <name evidence="2" type="ORF">M440DRAFT_1246206</name>
</gene>
<feature type="compositionally biased region" description="Low complexity" evidence="1">
    <location>
        <begin position="179"/>
        <end position="192"/>
    </location>
</feature>